<feature type="non-terminal residue" evidence="2">
    <location>
        <position position="26"/>
    </location>
</feature>
<organism evidence="2 3">
    <name type="scientific">Alkalihalophilus lindianensis</name>
    <dbReference type="NCBI Taxonomy" id="1630542"/>
    <lineage>
        <taxon>Bacteria</taxon>
        <taxon>Bacillati</taxon>
        <taxon>Bacillota</taxon>
        <taxon>Bacilli</taxon>
        <taxon>Bacillales</taxon>
        <taxon>Bacillaceae</taxon>
        <taxon>Alkalihalophilus</taxon>
    </lineage>
</organism>
<proteinExistence type="predicted"/>
<gene>
    <name evidence="2" type="ORF">RYX56_23450</name>
</gene>
<dbReference type="Gene3D" id="3.40.50.720">
    <property type="entry name" value="NAD(P)-binding Rossmann-like Domain"/>
    <property type="match status" value="1"/>
</dbReference>
<dbReference type="InterPro" id="IPR036291">
    <property type="entry name" value="NAD(P)-bd_dom_sf"/>
</dbReference>
<comment type="caution">
    <text evidence="2">The sequence shown here is derived from an EMBL/GenBank/DDBJ whole genome shotgun (WGS) entry which is preliminary data.</text>
</comment>
<dbReference type="Pfam" id="PF02670">
    <property type="entry name" value="DXP_reductoisom"/>
    <property type="match status" value="1"/>
</dbReference>
<reference evidence="2 3" key="1">
    <citation type="submission" date="2023-10" db="EMBL/GenBank/DDBJ databases">
        <title>Screening of Alkalihalobacillus lindianensis BZ-TG-R113 and Its Alleviation of Salt Stress on Rapeseed Growth.</title>
        <authorList>
            <person name="Zhao B."/>
            <person name="Guo T."/>
        </authorList>
    </citation>
    <scope>NUCLEOTIDE SEQUENCE [LARGE SCALE GENOMIC DNA]</scope>
    <source>
        <strain evidence="2 3">BZ-TG-R113</strain>
    </source>
</reference>
<evidence type="ECO:0000313" key="3">
    <source>
        <dbReference type="Proteomes" id="UP001287282"/>
    </source>
</evidence>
<evidence type="ECO:0000259" key="1">
    <source>
        <dbReference type="Pfam" id="PF02670"/>
    </source>
</evidence>
<feature type="domain" description="1-deoxy-D-xylulose 5-phosphate reductoisomerase N-terminal" evidence="1">
    <location>
        <begin position="4"/>
        <end position="25"/>
    </location>
</feature>
<name>A0ABU3XHD6_9BACI</name>
<dbReference type="Proteomes" id="UP001287282">
    <property type="component" value="Unassembled WGS sequence"/>
</dbReference>
<sequence>MKTISLLGATGSIGTQTLDIIREHPQ</sequence>
<dbReference type="SUPFAM" id="SSF51735">
    <property type="entry name" value="NAD(P)-binding Rossmann-fold domains"/>
    <property type="match status" value="1"/>
</dbReference>
<accession>A0ABU3XHD6</accession>
<dbReference type="EMBL" id="JAWJBA010000565">
    <property type="protein sequence ID" value="MDV2687307.1"/>
    <property type="molecule type" value="Genomic_DNA"/>
</dbReference>
<keyword evidence="3" id="KW-1185">Reference proteome</keyword>
<dbReference type="InterPro" id="IPR013512">
    <property type="entry name" value="DXP_reductoisomerase_N"/>
</dbReference>
<evidence type="ECO:0000313" key="2">
    <source>
        <dbReference type="EMBL" id="MDV2687307.1"/>
    </source>
</evidence>
<protein>
    <recommendedName>
        <fullName evidence="1">1-deoxy-D-xylulose 5-phosphate reductoisomerase N-terminal domain-containing protein</fullName>
    </recommendedName>
</protein>
<dbReference type="RefSeq" id="WP_317124269.1">
    <property type="nucleotide sequence ID" value="NZ_JAWJBA010000565.1"/>
</dbReference>